<dbReference type="GO" id="GO:0016020">
    <property type="term" value="C:membrane"/>
    <property type="evidence" value="ECO:0007669"/>
    <property type="project" value="InterPro"/>
</dbReference>
<evidence type="ECO:0000256" key="3">
    <source>
        <dbReference type="ARBA" id="ARBA00022679"/>
    </source>
</evidence>
<keyword evidence="2" id="KW-0328">Glycosyltransferase</keyword>
<feature type="active site" description="Nucleophile" evidence="4">
    <location>
        <position position="300"/>
    </location>
</feature>
<dbReference type="AlphaFoldDB" id="B2ARD7"/>
<dbReference type="GO" id="GO:0006487">
    <property type="term" value="P:protein N-linked glycosylation"/>
    <property type="evidence" value="ECO:0007669"/>
    <property type="project" value="TreeGrafter"/>
</dbReference>
<gene>
    <name evidence="5" type="ORF">PODANS_4_7840</name>
</gene>
<reference evidence="5" key="2">
    <citation type="submission" date="2008-07" db="EMBL/GenBank/DDBJ databases">
        <authorList>
            <person name="Genoscope - CEA"/>
        </authorList>
    </citation>
    <scope>NUCLEOTIDE SEQUENCE</scope>
    <source>
        <strain evidence="5">S mat+</strain>
    </source>
</reference>
<dbReference type="EMBL" id="CU633895">
    <property type="protein sequence ID" value="CAP66715.1"/>
    <property type="molecule type" value="Genomic_DNA"/>
</dbReference>
<evidence type="ECO:0000313" key="5">
    <source>
        <dbReference type="EMBL" id="CAP66715.1"/>
    </source>
</evidence>
<dbReference type="PANTHER" id="PTHR31121">
    <property type="entry name" value="ALPHA-1,2 MANNOSYLTRANSFERASE KTR1"/>
    <property type="match status" value="1"/>
</dbReference>
<dbReference type="RefSeq" id="XP_001906049.1">
    <property type="nucleotide sequence ID" value="XM_001906014.1"/>
</dbReference>
<dbReference type="VEuPathDB" id="FungiDB:PODANS_4_7840"/>
<dbReference type="OrthoDB" id="439943at2759"/>
<reference evidence="5" key="1">
    <citation type="journal article" date="2008" name="Genome Biol.">
        <title>The genome sequence of the model ascomycete fungus Podospora anserina.</title>
        <authorList>
            <person name="Espagne E."/>
            <person name="Lespinet O."/>
            <person name="Malagnac F."/>
            <person name="Da Silva C."/>
            <person name="Jaillon O."/>
            <person name="Porcel B.M."/>
            <person name="Couloux A."/>
            <person name="Aury J.-M."/>
            <person name="Segurens B."/>
            <person name="Poulain J."/>
            <person name="Anthouard V."/>
            <person name="Grossetete S."/>
            <person name="Khalili H."/>
            <person name="Coppin E."/>
            <person name="Dequard-Chablat M."/>
            <person name="Picard M."/>
            <person name="Contamine V."/>
            <person name="Arnaise S."/>
            <person name="Bourdais A."/>
            <person name="Berteaux-Lecellier V."/>
            <person name="Gautheret D."/>
            <person name="de Vries R.P."/>
            <person name="Battaglia E."/>
            <person name="Coutinho P.M."/>
            <person name="Danchin E.G.J."/>
            <person name="Henrissat B."/>
            <person name="El Khoury R."/>
            <person name="Sainsard-Chanet A."/>
            <person name="Boivin A."/>
            <person name="Pinan-Lucarre B."/>
            <person name="Sellem C.H."/>
            <person name="Debuchy R."/>
            <person name="Wincker P."/>
            <person name="Weissenbach J."/>
            <person name="Silar P."/>
        </authorList>
    </citation>
    <scope>NUCLEOTIDE SEQUENCE [LARGE SCALE GENOMIC DNA]</scope>
    <source>
        <strain evidence="5">S mat+</strain>
    </source>
</reference>
<dbReference type="SUPFAM" id="SSF53448">
    <property type="entry name" value="Nucleotide-diphospho-sugar transferases"/>
    <property type="match status" value="1"/>
</dbReference>
<dbReference type="KEGG" id="pan:PODANSg3077"/>
<dbReference type="Pfam" id="PF01793">
    <property type="entry name" value="Glyco_transf_15"/>
    <property type="match status" value="2"/>
</dbReference>
<dbReference type="HOGENOM" id="CLU_024327_2_1_1"/>
<dbReference type="GeneID" id="6190051"/>
<evidence type="ECO:0000256" key="2">
    <source>
        <dbReference type="ARBA" id="ARBA00022676"/>
    </source>
</evidence>
<dbReference type="InterPro" id="IPR029044">
    <property type="entry name" value="Nucleotide-diphossugar_trans"/>
</dbReference>
<accession>B2ARD7</accession>
<keyword evidence="3" id="KW-0808">Transferase</keyword>
<name>B2ARD7_PODAN</name>
<evidence type="ECO:0000256" key="1">
    <source>
        <dbReference type="ARBA" id="ARBA00007677"/>
    </source>
</evidence>
<dbReference type="Gene3D" id="3.90.550.10">
    <property type="entry name" value="Spore Coat Polysaccharide Biosynthesis Protein SpsA, Chain A"/>
    <property type="match status" value="1"/>
</dbReference>
<organism evidence="5">
    <name type="scientific">Podospora anserina (strain S / ATCC MYA-4624 / DSM 980 / FGSC 10383)</name>
    <name type="common">Pleurage anserina</name>
    <dbReference type="NCBI Taxonomy" id="515849"/>
    <lineage>
        <taxon>Eukaryota</taxon>
        <taxon>Fungi</taxon>
        <taxon>Dikarya</taxon>
        <taxon>Ascomycota</taxon>
        <taxon>Pezizomycotina</taxon>
        <taxon>Sordariomycetes</taxon>
        <taxon>Sordariomycetidae</taxon>
        <taxon>Sordariales</taxon>
        <taxon>Podosporaceae</taxon>
        <taxon>Podospora</taxon>
        <taxon>Podospora anserina</taxon>
    </lineage>
</organism>
<protein>
    <submittedName>
        <fullName evidence="5">Podospora anserina S mat+ genomic DNA chromosome 4, supercontig 4</fullName>
    </submittedName>
</protein>
<sequence>MLFPPLTRPRGPLRTLLTRLHPYRIPLTLLLLALLTEVYLHNSYYTIHHPARDLDVPFYTSCQEPDLSPSAPREAAAIVMLARNHEVEKALRTVISIETHFNRWFHYPIVFLNDEDWDPEFVSTMNETVSGGAKFEVIPKEEWGFPANINQDRAREAINRQGQQGVLYGGLESYHHMCRFYSGKFYTLKALREYKWYWRIEPDVEFYCALTYDPFVEMAKHEKVYGFTVALPKEPATCPGLFRAVADWKEEQDYRTTELWKAMVSPSWLPWPIRKMMSGLGHRDGRGDGWNLCHYWSNFEIASLDFFRSNAYQDLFERLDERGGFYEERVSTLTPFFRLGKNLMLIMRKQWGDAPVHSLALAMLLDSHKVHHFEDIGYRHDWYFQCPANAPGGQLLQSEVLGGPAFEVREEREDGIGCRCECDGSRTRNHASYCLNRLYAAKQEQEVGDVGVGEEVGGLR</sequence>
<dbReference type="InterPro" id="IPR002685">
    <property type="entry name" value="Glyco_trans_15"/>
</dbReference>
<proteinExistence type="inferred from homology"/>
<dbReference type="GO" id="GO:0000026">
    <property type="term" value="F:alpha-1,2-mannosyltransferase activity"/>
    <property type="evidence" value="ECO:0007669"/>
    <property type="project" value="TreeGrafter"/>
</dbReference>
<dbReference type="GO" id="GO:0005794">
    <property type="term" value="C:Golgi apparatus"/>
    <property type="evidence" value="ECO:0007669"/>
    <property type="project" value="TreeGrafter"/>
</dbReference>
<comment type="similarity">
    <text evidence="1">Belongs to the glycosyltransferase 15 family.</text>
</comment>
<dbReference type="CAZy" id="GT15">
    <property type="family name" value="Glycosyltransferase Family 15"/>
</dbReference>
<dbReference type="PANTHER" id="PTHR31121:SF2">
    <property type="entry name" value="MANNOSYLTRANSFERASE KTR5-RELATED"/>
    <property type="match status" value="1"/>
</dbReference>
<dbReference type="PIRSF" id="PIRSF018153">
    <property type="entry name" value="Glyco_trans_15"/>
    <property type="match status" value="1"/>
</dbReference>
<dbReference type="GO" id="GO:0000032">
    <property type="term" value="P:cell wall mannoprotein biosynthetic process"/>
    <property type="evidence" value="ECO:0007669"/>
    <property type="project" value="TreeGrafter"/>
</dbReference>
<evidence type="ECO:0000256" key="4">
    <source>
        <dbReference type="PIRSR" id="PIRSR018153-1"/>
    </source>
</evidence>